<dbReference type="Pfam" id="PF07690">
    <property type="entry name" value="MFS_1"/>
    <property type="match status" value="1"/>
</dbReference>
<gene>
    <name evidence="2" type="ORF">EBQ10_05850</name>
</gene>
<feature type="transmembrane region" description="Helical" evidence="1">
    <location>
        <begin position="380"/>
        <end position="403"/>
    </location>
</feature>
<feature type="transmembrane region" description="Helical" evidence="1">
    <location>
        <begin position="217"/>
        <end position="238"/>
    </location>
</feature>
<dbReference type="RefSeq" id="WP_114949252.1">
    <property type="nucleotide sequence ID" value="NZ_CP033905.1"/>
</dbReference>
<accession>A0A3Q9GIL7</accession>
<dbReference type="GO" id="GO:0022857">
    <property type="term" value="F:transmembrane transporter activity"/>
    <property type="evidence" value="ECO:0007669"/>
    <property type="project" value="InterPro"/>
</dbReference>
<evidence type="ECO:0000256" key="1">
    <source>
        <dbReference type="SAM" id="Phobius"/>
    </source>
</evidence>
<feature type="transmembrane region" description="Helical" evidence="1">
    <location>
        <begin position="144"/>
        <end position="162"/>
    </location>
</feature>
<dbReference type="InterPro" id="IPR011701">
    <property type="entry name" value="MFS"/>
</dbReference>
<feature type="transmembrane region" description="Helical" evidence="1">
    <location>
        <begin position="287"/>
        <end position="306"/>
    </location>
</feature>
<feature type="transmembrane region" description="Helical" evidence="1">
    <location>
        <begin position="168"/>
        <end position="196"/>
    </location>
</feature>
<dbReference type="InterPro" id="IPR053160">
    <property type="entry name" value="MFS_DHA3_Transporter"/>
</dbReference>
<protein>
    <submittedName>
        <fullName evidence="2">MFS transporter</fullName>
    </submittedName>
</protein>
<dbReference type="Gene3D" id="1.20.1250.20">
    <property type="entry name" value="MFS general substrate transporter like domains"/>
    <property type="match status" value="1"/>
</dbReference>
<evidence type="ECO:0000313" key="2">
    <source>
        <dbReference type="EMBL" id="AZR06865.1"/>
    </source>
</evidence>
<feature type="transmembrane region" description="Helical" evidence="1">
    <location>
        <begin position="345"/>
        <end position="368"/>
    </location>
</feature>
<dbReference type="CDD" id="cd06174">
    <property type="entry name" value="MFS"/>
    <property type="match status" value="1"/>
</dbReference>
<dbReference type="PANTHER" id="PTHR23530:SF1">
    <property type="entry name" value="PERMEASE, MAJOR FACILITATOR SUPERFAMILY-RELATED"/>
    <property type="match status" value="1"/>
</dbReference>
<feature type="transmembrane region" description="Helical" evidence="1">
    <location>
        <begin position="312"/>
        <end position="333"/>
    </location>
</feature>
<organism evidence="2 3">
    <name type="scientific">Trueperella pyogenes</name>
    <dbReference type="NCBI Taxonomy" id="1661"/>
    <lineage>
        <taxon>Bacteria</taxon>
        <taxon>Bacillati</taxon>
        <taxon>Actinomycetota</taxon>
        <taxon>Actinomycetes</taxon>
        <taxon>Actinomycetales</taxon>
        <taxon>Actinomycetaceae</taxon>
        <taxon>Trueperella</taxon>
    </lineage>
</organism>
<dbReference type="AlphaFoldDB" id="A0A3Q9GIL7"/>
<keyword evidence="1" id="KW-0812">Transmembrane</keyword>
<dbReference type="InterPro" id="IPR036259">
    <property type="entry name" value="MFS_trans_sf"/>
</dbReference>
<feature type="transmembrane region" description="Helical" evidence="1">
    <location>
        <begin position="12"/>
        <end position="35"/>
    </location>
</feature>
<feature type="transmembrane region" description="Helical" evidence="1">
    <location>
        <begin position="75"/>
        <end position="93"/>
    </location>
</feature>
<dbReference type="SUPFAM" id="SSF103473">
    <property type="entry name" value="MFS general substrate transporter"/>
    <property type="match status" value="1"/>
</dbReference>
<reference evidence="2 3" key="1">
    <citation type="submission" date="2018-11" db="EMBL/GenBank/DDBJ databases">
        <title>Multidrug-resistant genes are associated with an 42-kb island TGI1 carrying a complex class 1 integron in a Trueperella pyogenes.</title>
        <authorList>
            <person name="Dong W."/>
        </authorList>
    </citation>
    <scope>NUCLEOTIDE SEQUENCE [LARGE SCALE GENOMIC DNA]</scope>
    <source>
        <strain evidence="2 3">TP4</strain>
    </source>
</reference>
<keyword evidence="1" id="KW-1133">Transmembrane helix</keyword>
<feature type="transmembrane region" description="Helical" evidence="1">
    <location>
        <begin position="41"/>
        <end position="63"/>
    </location>
</feature>
<feature type="transmembrane region" description="Helical" evidence="1">
    <location>
        <begin position="99"/>
        <end position="123"/>
    </location>
</feature>
<dbReference type="Proteomes" id="UP000275951">
    <property type="component" value="Chromosome"/>
</dbReference>
<name>A0A3Q9GIL7_9ACTO</name>
<dbReference type="EMBL" id="CP033905">
    <property type="protein sequence ID" value="AZR06865.1"/>
    <property type="molecule type" value="Genomic_DNA"/>
</dbReference>
<keyword evidence="1" id="KW-0472">Membrane</keyword>
<sequence length="408" mass="43656">MRSKQGTDAHPFRRYLIAKCLIAAVVAWPVMTLVLQSKGLSYLQIGLLNSFGAAVSLILEVPMGRLADKFGQKHALAFGAAFVALGLGILALSSTTPAIYLSELIMGIGLALSSGADTAWLFAEHKRLSREGDYLKSQSTIGSVTMLFSASSSVIGPLLFSWGAGIPLWTSVVCYLAAAGTWAGLTVHAPSLSDVLDQQDAKRANERHTVFHRLARVFSNNSLFISLAFATTIVMTAVSNYSTYIGPFLQSQGLPVRYLGFVLVVGKIVQWLAIRNTYRLKKSTDEARLRVIAVIGFAILLLLALSSASSSAWVGGGAFVLMAGLSSTFFILIDEQVNLVISDKYRSTMLSVVAMFEEFSTIAIDPVIGAALDALGFSRAYLLLAALLCVAFGLAIGLAGVFVRSRRP</sequence>
<proteinExistence type="predicted"/>
<feature type="transmembrane region" description="Helical" evidence="1">
    <location>
        <begin position="258"/>
        <end position="275"/>
    </location>
</feature>
<dbReference type="PANTHER" id="PTHR23530">
    <property type="entry name" value="TRANSPORT PROTEIN-RELATED"/>
    <property type="match status" value="1"/>
</dbReference>
<evidence type="ECO:0000313" key="3">
    <source>
        <dbReference type="Proteomes" id="UP000275951"/>
    </source>
</evidence>